<protein>
    <submittedName>
        <fullName evidence="3">Uncharacterized protein</fullName>
    </submittedName>
</protein>
<accession>A0A9D4Z9W2</accession>
<keyword evidence="4" id="KW-1185">Reference proteome</keyword>
<evidence type="ECO:0000313" key="4">
    <source>
        <dbReference type="Proteomes" id="UP000886520"/>
    </source>
</evidence>
<feature type="coiled-coil region" evidence="1">
    <location>
        <begin position="89"/>
        <end position="155"/>
    </location>
</feature>
<keyword evidence="2" id="KW-0732">Signal</keyword>
<sequence length="205" mass="22894">MWGVVVRWLPLFRFALANCPTGDGDIQAPPLARQYGILCSSSTEGLWVIDTCSLVAANVVVASRPVYIACLQKKEGLQEGREMMGICSRQGTKRKLETMNKEMSKLQTENKGLQHECQTLKARLEAIEKSQKAKNEEVAKLKNTVEQELKTLSDKLTTMGKLANKHETPLFDELKSHFRSLHTQCLDALSSFSPSSTSSLRPRLN</sequence>
<gene>
    <name evidence="3" type="ORF">GOP47_0018706</name>
</gene>
<feature type="signal peptide" evidence="2">
    <location>
        <begin position="1"/>
        <end position="17"/>
    </location>
</feature>
<organism evidence="3 4">
    <name type="scientific">Adiantum capillus-veneris</name>
    <name type="common">Maidenhair fern</name>
    <dbReference type="NCBI Taxonomy" id="13818"/>
    <lineage>
        <taxon>Eukaryota</taxon>
        <taxon>Viridiplantae</taxon>
        <taxon>Streptophyta</taxon>
        <taxon>Embryophyta</taxon>
        <taxon>Tracheophyta</taxon>
        <taxon>Polypodiopsida</taxon>
        <taxon>Polypodiidae</taxon>
        <taxon>Polypodiales</taxon>
        <taxon>Pteridineae</taxon>
        <taxon>Pteridaceae</taxon>
        <taxon>Vittarioideae</taxon>
        <taxon>Adiantum</taxon>
    </lineage>
</organism>
<dbReference type="OrthoDB" id="10507322at2759"/>
<dbReference type="AlphaFoldDB" id="A0A9D4Z9W2"/>
<evidence type="ECO:0000256" key="2">
    <source>
        <dbReference type="SAM" id="SignalP"/>
    </source>
</evidence>
<comment type="caution">
    <text evidence="3">The sequence shown here is derived from an EMBL/GenBank/DDBJ whole genome shotgun (WGS) entry which is preliminary data.</text>
</comment>
<dbReference type="Gene3D" id="1.10.287.1490">
    <property type="match status" value="1"/>
</dbReference>
<reference evidence="3" key="1">
    <citation type="submission" date="2021-01" db="EMBL/GenBank/DDBJ databases">
        <title>Adiantum capillus-veneris genome.</title>
        <authorList>
            <person name="Fang Y."/>
            <person name="Liao Q."/>
        </authorList>
    </citation>
    <scope>NUCLEOTIDE SEQUENCE</scope>
    <source>
        <strain evidence="3">H3</strain>
        <tissue evidence="3">Leaf</tissue>
    </source>
</reference>
<evidence type="ECO:0000313" key="3">
    <source>
        <dbReference type="EMBL" id="KAI5066082.1"/>
    </source>
</evidence>
<feature type="chain" id="PRO_5039196396" evidence="2">
    <location>
        <begin position="18"/>
        <end position="205"/>
    </location>
</feature>
<proteinExistence type="predicted"/>
<name>A0A9D4Z9W2_ADICA</name>
<evidence type="ECO:0000256" key="1">
    <source>
        <dbReference type="SAM" id="Coils"/>
    </source>
</evidence>
<dbReference type="EMBL" id="JABFUD020000018">
    <property type="protein sequence ID" value="KAI5066082.1"/>
    <property type="molecule type" value="Genomic_DNA"/>
</dbReference>
<dbReference type="Proteomes" id="UP000886520">
    <property type="component" value="Chromosome 18"/>
</dbReference>
<keyword evidence="1" id="KW-0175">Coiled coil</keyword>